<feature type="transmembrane region" description="Helical" evidence="1">
    <location>
        <begin position="422"/>
        <end position="454"/>
    </location>
</feature>
<keyword evidence="1" id="KW-0472">Membrane</keyword>
<dbReference type="InterPro" id="IPR004843">
    <property type="entry name" value="Calcineurin-like_PHP"/>
</dbReference>
<feature type="domain" description="TMEM62 Ig-like" evidence="3">
    <location>
        <begin position="311"/>
        <end position="408"/>
    </location>
</feature>
<dbReference type="PANTHER" id="PTHR14795">
    <property type="entry name" value="HELICASE RELATED"/>
    <property type="match status" value="1"/>
</dbReference>
<evidence type="ECO:0000259" key="3">
    <source>
        <dbReference type="Pfam" id="PF24384"/>
    </source>
</evidence>
<reference evidence="5" key="1">
    <citation type="submission" date="2003-08" db="EMBL/GenBank/DDBJ databases">
        <authorList>
            <person name="Birren B."/>
            <person name="Nusbaum C."/>
            <person name="Abebe A."/>
            <person name="Abouelleil A."/>
            <person name="Adekoya E."/>
            <person name="Ait-zahra M."/>
            <person name="Allen N."/>
            <person name="Allen T."/>
            <person name="An P."/>
            <person name="Anderson M."/>
            <person name="Anderson S."/>
            <person name="Arachchi H."/>
            <person name="Armbruster J."/>
            <person name="Bachantsang P."/>
            <person name="Baldwin J."/>
            <person name="Barry A."/>
            <person name="Bayul T."/>
            <person name="Blitshsteyn B."/>
            <person name="Bloom T."/>
            <person name="Blye J."/>
            <person name="Boguslavskiy L."/>
            <person name="Borowsky M."/>
            <person name="Boukhgalter B."/>
            <person name="Brunache A."/>
            <person name="Butler J."/>
            <person name="Calixte N."/>
            <person name="Calvo S."/>
            <person name="Camarata J."/>
            <person name="Campo K."/>
            <person name="Chang J."/>
            <person name="Cheshatsang Y."/>
            <person name="Citroen M."/>
            <person name="Collymore A."/>
            <person name="Considine T."/>
            <person name="Cook A."/>
            <person name="Cooke P."/>
            <person name="Corum B."/>
            <person name="Cuomo C."/>
            <person name="David R."/>
            <person name="Dawoe T."/>
            <person name="Degray S."/>
            <person name="Dodge S."/>
            <person name="Dooley K."/>
            <person name="Dorje P."/>
            <person name="Dorjee K."/>
            <person name="Dorris L."/>
            <person name="Duffey N."/>
            <person name="Dupes A."/>
            <person name="Elkins T."/>
            <person name="Engels R."/>
            <person name="Erickson J."/>
            <person name="Farina A."/>
            <person name="Faro S."/>
            <person name="Ferreira P."/>
            <person name="Fischer H."/>
            <person name="Fitzgerald M."/>
            <person name="Foley K."/>
            <person name="Gage D."/>
            <person name="Galagan J."/>
            <person name="Gearin G."/>
            <person name="Gnerre S."/>
            <person name="Gnirke A."/>
            <person name="Goyette A."/>
            <person name="Graham J."/>
            <person name="Grandbois E."/>
            <person name="Gyaltsen K."/>
            <person name="Hafez N."/>
            <person name="Hagopian D."/>
            <person name="Hagos B."/>
            <person name="Hall J."/>
            <person name="Hatcher B."/>
            <person name="Heller A."/>
            <person name="Higgins H."/>
            <person name="Honan T."/>
            <person name="Horn A."/>
            <person name="Houde N."/>
            <person name="Hughes L."/>
            <person name="Hulme W."/>
            <person name="Husby E."/>
            <person name="Iliev I."/>
            <person name="Jaffe D."/>
            <person name="Jones C."/>
            <person name="Kamal M."/>
            <person name="Kamat A."/>
            <person name="Kamvysselis M."/>
            <person name="Karlsson E."/>
            <person name="Kells C."/>
            <person name="Kieu A."/>
            <person name="Kisner P."/>
            <person name="Kodira C."/>
            <person name="Kulbokas E."/>
            <person name="Labutti K."/>
            <person name="Lama D."/>
            <person name="Landers T."/>
            <person name="Leger J."/>
            <person name="Levine S."/>
            <person name="Lewis D."/>
            <person name="Lewis T."/>
            <person name="Lindblad-toh K."/>
            <person name="Liu X."/>
            <person name="Lokyitsang T."/>
            <person name="Lokyitsang Y."/>
            <person name="Lucien O."/>
            <person name="Lui A."/>
            <person name="Ma L.J."/>
            <person name="Mabbitt R."/>
            <person name="Macdonald J."/>
            <person name="Maclean C."/>
            <person name="Major J."/>
            <person name="Manning J."/>
            <person name="Marabella R."/>
            <person name="Maru K."/>
            <person name="Matthews C."/>
            <person name="Mauceli E."/>
            <person name="Mccarthy M."/>
            <person name="Mcdonough S."/>
            <person name="Mcghee T."/>
            <person name="Meldrim J."/>
            <person name="Meneus L."/>
            <person name="Mesirov J."/>
            <person name="Mihalev A."/>
            <person name="Mihova T."/>
            <person name="Mikkelsen T."/>
            <person name="Mlenga V."/>
            <person name="Moru K."/>
            <person name="Mozes J."/>
            <person name="Mulrain L."/>
            <person name="Munson G."/>
            <person name="Naylor J."/>
            <person name="Newes C."/>
            <person name="Nguyen C."/>
            <person name="Nguyen N."/>
            <person name="Nguyen T."/>
            <person name="Nicol R."/>
            <person name="Nielsen C."/>
            <person name="Nizzari M."/>
            <person name="Norbu C."/>
            <person name="Norbu N."/>
            <person name="O'donnell P."/>
            <person name="Okoawo O."/>
            <person name="O'leary S."/>
            <person name="Omotosho B."/>
            <person name="O'neill K."/>
            <person name="Osman S."/>
            <person name="Parker S."/>
            <person name="Perrin D."/>
            <person name="Phunkhang P."/>
            <person name="Piqani B."/>
            <person name="Purcell S."/>
            <person name="Rachupka T."/>
            <person name="Ramasamy U."/>
            <person name="Rameau R."/>
            <person name="Ray V."/>
            <person name="Raymond C."/>
            <person name="Retta R."/>
            <person name="Richardson S."/>
            <person name="Rise C."/>
            <person name="Rodriguez J."/>
            <person name="Rogers J."/>
            <person name="Rogov P."/>
            <person name="Rutman M."/>
            <person name="Schupbach R."/>
            <person name="Seaman C."/>
            <person name="Settipalli S."/>
            <person name="Sharpe T."/>
            <person name="Sheridan J."/>
            <person name="Sherpa N."/>
            <person name="Shi J."/>
            <person name="Smirnov S."/>
            <person name="Smith C."/>
            <person name="Sougnez C."/>
            <person name="Spencer B."/>
            <person name="Stalker J."/>
            <person name="Stange-thomann N."/>
            <person name="Stavropoulos S."/>
            <person name="Stetson K."/>
            <person name="Stone C."/>
            <person name="Stone S."/>
            <person name="Stubbs M."/>
            <person name="Talamas J."/>
            <person name="Tchuinga P."/>
            <person name="Tenzing P."/>
            <person name="Tesfaye S."/>
            <person name="Theodore J."/>
            <person name="Thoulutsang Y."/>
            <person name="Topham K."/>
            <person name="Towey S."/>
            <person name="Tsamla T."/>
            <person name="Tsomo N."/>
            <person name="Vallee D."/>
            <person name="Vassiliev H."/>
            <person name="Venkataraman V."/>
            <person name="Vinson J."/>
            <person name="Vo A."/>
            <person name="Wade C."/>
            <person name="Wang S."/>
            <person name="Wangchuk T."/>
            <person name="Wangdi T."/>
            <person name="Whittaker C."/>
            <person name="Wilkinson J."/>
            <person name="Wu Y."/>
            <person name="Wyman D."/>
            <person name="Yadav S."/>
            <person name="Yang S."/>
            <person name="Yang X."/>
            <person name="Yeager S."/>
            <person name="Yee E."/>
            <person name="Young G."/>
            <person name="Zainoun J."/>
            <person name="Zembeck L."/>
            <person name="Zimmer A."/>
            <person name="Zody M."/>
            <person name="Lander E."/>
        </authorList>
    </citation>
    <scope>NUCLEOTIDE SEQUENCE [LARGE SCALE GENOMIC DNA]</scope>
</reference>
<keyword evidence="5" id="KW-1185">Reference proteome</keyword>
<dbReference type="Ensembl" id="ENSCSAVT00000009290.1">
    <property type="protein sequence ID" value="ENSCSAVP00000009173.1"/>
    <property type="gene ID" value="ENSCSAVG00000005409.1"/>
</dbReference>
<name>H2YV13_CIOSA</name>
<feature type="transmembrane region" description="Helical" evidence="1">
    <location>
        <begin position="12"/>
        <end position="32"/>
    </location>
</feature>
<feature type="transmembrane region" description="Helical" evidence="1">
    <location>
        <begin position="475"/>
        <end position="495"/>
    </location>
</feature>
<dbReference type="PANTHER" id="PTHR14795:SF0">
    <property type="entry name" value="TRANSMEMBRANE PROTEIN 62"/>
    <property type="match status" value="1"/>
</dbReference>
<reference evidence="4" key="2">
    <citation type="submission" date="2025-08" db="UniProtKB">
        <authorList>
            <consortium name="Ensembl"/>
        </authorList>
    </citation>
    <scope>IDENTIFICATION</scope>
</reference>
<feature type="transmembrane region" description="Helical" evidence="1">
    <location>
        <begin position="527"/>
        <end position="549"/>
    </location>
</feature>
<reference evidence="4" key="3">
    <citation type="submission" date="2025-09" db="UniProtKB">
        <authorList>
            <consortium name="Ensembl"/>
        </authorList>
    </citation>
    <scope>IDENTIFICATION</scope>
</reference>
<dbReference type="InterPro" id="IPR029052">
    <property type="entry name" value="Metallo-depent_PP-like"/>
</dbReference>
<evidence type="ECO:0000256" key="1">
    <source>
        <dbReference type="SAM" id="Phobius"/>
    </source>
</evidence>
<dbReference type="GO" id="GO:0016787">
    <property type="term" value="F:hydrolase activity"/>
    <property type="evidence" value="ECO:0007669"/>
    <property type="project" value="InterPro"/>
</dbReference>
<dbReference type="SUPFAM" id="SSF56300">
    <property type="entry name" value="Metallo-dependent phosphatases"/>
    <property type="match status" value="1"/>
</dbReference>
<sequence>LFKMVLLRVLKYITALSIFYLMFLIIITYKPYSVPKDKWKKVQPPYPSDTADNVFWFVQISDIHISQFVDTARVPDFKSFCSQTLHVIEPKLVLVTGDLTDAKYKNRVGSTQYKVEWELYNKVLHDTNVTNRFVWLDIRGNHDAFNVWSKDSSNNYYRKYSGDRGRLTSKPYDLILPFGNYSFIPVDATMTPGPKRPFNFMGHLDHQRLRQLQLDGGSRKLSNLTVWYSHYPISSIGSAVPPSIESIIGQTGDLYLAGHYHDFRGLAPQLYAMHSQGFLELELSDWMGNRKFRIVAVDHDITSFNDITHGQWPIIVVTNPKPSLFMVPKHEPIGRIAKSTHIRFLIFDTSIITHVSIYINGKLLSEKPRNIKGPLWACKWDPANYIKGNHELSITVKDELGRSQKANSHFTLKDTWSPTYNIMSLFVLLTNFSSLCQVAFIVSGLSVISMLIVIKKMGSHLTMPSSSSWLFKLRILLSDNFTFVVLFLFILNLLIGPMFIGYLLTDHIGIAFTYGLLLDGQIYSEHMLYLSGFITIHLFYIPVVAYLCHCSDHAWRDHTLTDTIYSMDRATVANILFILHTLLQVLWCRDLYNAYGQMALLLSPARLWWCIASVLLAIRTW</sequence>
<organism evidence="4 5">
    <name type="scientific">Ciona savignyi</name>
    <name type="common">Pacific transparent sea squirt</name>
    <dbReference type="NCBI Taxonomy" id="51511"/>
    <lineage>
        <taxon>Eukaryota</taxon>
        <taxon>Metazoa</taxon>
        <taxon>Chordata</taxon>
        <taxon>Tunicata</taxon>
        <taxon>Ascidiacea</taxon>
        <taxon>Phlebobranchia</taxon>
        <taxon>Cionidae</taxon>
        <taxon>Ciona</taxon>
    </lineage>
</organism>
<dbReference type="Pfam" id="PF00149">
    <property type="entry name" value="Metallophos"/>
    <property type="match status" value="1"/>
</dbReference>
<dbReference type="GeneTree" id="ENSGT00390000016216"/>
<feature type="transmembrane region" description="Helical" evidence="1">
    <location>
        <begin position="570"/>
        <end position="587"/>
    </location>
</feature>
<keyword evidence="1" id="KW-0812">Transmembrane</keyword>
<evidence type="ECO:0000259" key="2">
    <source>
        <dbReference type="Pfam" id="PF00149"/>
    </source>
</evidence>
<dbReference type="InterPro" id="IPR056229">
    <property type="entry name" value="Ig_TMM62"/>
</dbReference>
<dbReference type="HOGENOM" id="CLU_021197_2_0_1"/>
<dbReference type="Proteomes" id="UP000007875">
    <property type="component" value="Unassembled WGS sequence"/>
</dbReference>
<feature type="transmembrane region" description="Helical" evidence="1">
    <location>
        <begin position="599"/>
        <end position="618"/>
    </location>
</feature>
<evidence type="ECO:0000313" key="4">
    <source>
        <dbReference type="Ensembl" id="ENSCSAVP00000009173.1"/>
    </source>
</evidence>
<proteinExistence type="predicted"/>
<evidence type="ECO:0000313" key="5">
    <source>
        <dbReference type="Proteomes" id="UP000007875"/>
    </source>
</evidence>
<keyword evidence="1" id="KW-1133">Transmembrane helix</keyword>
<dbReference type="Gene3D" id="3.60.21.10">
    <property type="match status" value="1"/>
</dbReference>
<accession>H2YV13</accession>
<feature type="domain" description="Calcineurin-like phosphoesterase" evidence="2">
    <location>
        <begin position="56"/>
        <end position="262"/>
    </location>
</feature>
<dbReference type="OMA" id="VEWQTYH"/>
<dbReference type="CDD" id="cd07401">
    <property type="entry name" value="MPP_TMEM62_N"/>
    <property type="match status" value="1"/>
</dbReference>
<dbReference type="AlphaFoldDB" id="H2YV13"/>
<dbReference type="InterPro" id="IPR041871">
    <property type="entry name" value="MPP_TMEM62"/>
</dbReference>
<protein>
    <submittedName>
        <fullName evidence="4">Uncharacterized protein</fullName>
    </submittedName>
</protein>
<dbReference type="Pfam" id="PF24384">
    <property type="entry name" value="Ig_TMM62"/>
    <property type="match status" value="1"/>
</dbReference>